<evidence type="ECO:0000256" key="7">
    <source>
        <dbReference type="ARBA" id="ARBA00023136"/>
    </source>
</evidence>
<keyword evidence="6" id="KW-0443">Lipid metabolism</keyword>
<dbReference type="InterPro" id="IPR044851">
    <property type="entry name" value="Wax_synthase"/>
</dbReference>
<feature type="compositionally biased region" description="Basic and acidic residues" evidence="9">
    <location>
        <begin position="131"/>
        <end position="145"/>
    </location>
</feature>
<sequence length="440" mass="50418">MEGEIYNFIKVWLSVFVCLSYCYTISKKVYKGLSRLLCVLPIVCLFLFLPLDLHSIHLGGTTAFFIAWLANFKLLLFAFGKGPLCSDPSISLGRFVALACLPIKIQQNTPSKPQNTSSKVNPFPLESQNGHSKENPPQKPIEKLKNPPMAHLNGQNKENPTSKKTQEGHISLLNYAVKGVLLAILACLYDYSDRMHPKVLLILYCFHIYFLLEFILAIVATLARVLLGMELEPQFNEPYLSTSLQDFWGKRWNLMVTNMLRITVYNPTRHALVTRGVNKKWAPLIAVFATFIVSGFMHELIFYYLGRVSPTWEVTWFFLLHGLCLVVELVLKTEVFTGGWRWPRLISGPLAIGFVFVTSFWLFFPPFLRFKADVRAFEEYALIVSDHMHPKVLLILYSFHIYFLLEFILAIVATLARVLLGMELEPQFNKPYLSTSLQDF</sequence>
<proteinExistence type="inferred from homology"/>
<keyword evidence="4 10" id="KW-0812">Transmembrane</keyword>
<organism evidence="12 13">
    <name type="scientific">Quercus suber</name>
    <name type="common">Cork oak</name>
    <dbReference type="NCBI Taxonomy" id="58331"/>
    <lineage>
        <taxon>Eukaryota</taxon>
        <taxon>Viridiplantae</taxon>
        <taxon>Streptophyta</taxon>
        <taxon>Embryophyta</taxon>
        <taxon>Tracheophyta</taxon>
        <taxon>Spermatophyta</taxon>
        <taxon>Magnoliopsida</taxon>
        <taxon>eudicotyledons</taxon>
        <taxon>Gunneridae</taxon>
        <taxon>Pentapetalae</taxon>
        <taxon>rosids</taxon>
        <taxon>fabids</taxon>
        <taxon>Fagales</taxon>
        <taxon>Fagaceae</taxon>
        <taxon>Quercus</taxon>
    </lineage>
</organism>
<feature type="compositionally biased region" description="Polar residues" evidence="9">
    <location>
        <begin position="109"/>
        <end position="130"/>
    </location>
</feature>
<evidence type="ECO:0000256" key="1">
    <source>
        <dbReference type="ARBA" id="ARBA00004141"/>
    </source>
</evidence>
<keyword evidence="5 10" id="KW-1133">Transmembrane helix</keyword>
<feature type="transmembrane region" description="Helical" evidence="10">
    <location>
        <begin position="201"/>
        <end position="227"/>
    </location>
</feature>
<keyword evidence="8" id="KW-0012">Acyltransferase</keyword>
<dbReference type="GO" id="GO:0016020">
    <property type="term" value="C:membrane"/>
    <property type="evidence" value="ECO:0007669"/>
    <property type="project" value="UniProtKB-SubCell"/>
</dbReference>
<feature type="transmembrane region" description="Helical" evidence="10">
    <location>
        <begin position="172"/>
        <end position="189"/>
    </location>
</feature>
<evidence type="ECO:0000256" key="9">
    <source>
        <dbReference type="SAM" id="MobiDB-lite"/>
    </source>
</evidence>
<dbReference type="AlphaFoldDB" id="A0AAW0L1C2"/>
<dbReference type="InterPro" id="IPR032805">
    <property type="entry name" value="Wax_synthase_dom"/>
</dbReference>
<accession>A0AAW0L1C2</accession>
<dbReference type="Proteomes" id="UP000237347">
    <property type="component" value="Unassembled WGS sequence"/>
</dbReference>
<evidence type="ECO:0000256" key="6">
    <source>
        <dbReference type="ARBA" id="ARBA00023098"/>
    </source>
</evidence>
<evidence type="ECO:0000256" key="4">
    <source>
        <dbReference type="ARBA" id="ARBA00022692"/>
    </source>
</evidence>
<evidence type="ECO:0000256" key="3">
    <source>
        <dbReference type="ARBA" id="ARBA00022679"/>
    </source>
</evidence>
<keyword evidence="7 10" id="KW-0472">Membrane</keyword>
<evidence type="ECO:0000256" key="8">
    <source>
        <dbReference type="ARBA" id="ARBA00023315"/>
    </source>
</evidence>
<dbReference type="GO" id="GO:0006629">
    <property type="term" value="P:lipid metabolic process"/>
    <property type="evidence" value="ECO:0007669"/>
    <property type="project" value="UniProtKB-KW"/>
</dbReference>
<gene>
    <name evidence="12" type="primary">ASAT1_1</name>
    <name evidence="12" type="ORF">CFP56_010905</name>
</gene>
<keyword evidence="3" id="KW-0808">Transferase</keyword>
<feature type="transmembrane region" description="Helical" evidence="10">
    <location>
        <begin position="6"/>
        <end position="25"/>
    </location>
</feature>
<feature type="transmembrane region" description="Helical" evidence="10">
    <location>
        <begin position="394"/>
        <end position="420"/>
    </location>
</feature>
<evidence type="ECO:0000259" key="11">
    <source>
        <dbReference type="Pfam" id="PF13813"/>
    </source>
</evidence>
<evidence type="ECO:0000313" key="13">
    <source>
        <dbReference type="Proteomes" id="UP000237347"/>
    </source>
</evidence>
<comment type="similarity">
    <text evidence="2">Belongs to the wax synthase family.</text>
</comment>
<reference evidence="12 13" key="1">
    <citation type="journal article" date="2018" name="Sci. Data">
        <title>The draft genome sequence of cork oak.</title>
        <authorList>
            <person name="Ramos A.M."/>
            <person name="Usie A."/>
            <person name="Barbosa P."/>
            <person name="Barros P.M."/>
            <person name="Capote T."/>
            <person name="Chaves I."/>
            <person name="Simoes F."/>
            <person name="Abreu I."/>
            <person name="Carrasquinho I."/>
            <person name="Faro C."/>
            <person name="Guimaraes J.B."/>
            <person name="Mendonca D."/>
            <person name="Nobrega F."/>
            <person name="Rodrigues L."/>
            <person name="Saibo N.J.M."/>
            <person name="Varela M.C."/>
            <person name="Egas C."/>
            <person name="Matos J."/>
            <person name="Miguel C.M."/>
            <person name="Oliveira M.M."/>
            <person name="Ricardo C.P."/>
            <person name="Goncalves S."/>
        </authorList>
    </citation>
    <scope>NUCLEOTIDE SEQUENCE [LARGE SCALE GENOMIC DNA]</scope>
    <source>
        <strain evidence="13">cv. HL8</strain>
    </source>
</reference>
<feature type="region of interest" description="Disordered" evidence="9">
    <location>
        <begin position="109"/>
        <end position="164"/>
    </location>
</feature>
<dbReference type="PANTHER" id="PTHR31595:SF46">
    <property type="entry name" value="ACYL-COA--STEROL O-ACYLTRANSFERASE 1"/>
    <property type="match status" value="1"/>
</dbReference>
<feature type="transmembrane region" description="Helical" evidence="10">
    <location>
        <begin position="32"/>
        <end position="51"/>
    </location>
</feature>
<dbReference type="EMBL" id="PKMF04000186">
    <property type="protein sequence ID" value="KAK7844348.1"/>
    <property type="molecule type" value="Genomic_DNA"/>
</dbReference>
<dbReference type="PANTHER" id="PTHR31595">
    <property type="entry name" value="LONG-CHAIN-ALCOHOL O-FATTY-ACYLTRANSFERASE 3-RELATED"/>
    <property type="match status" value="1"/>
</dbReference>
<dbReference type="GO" id="GO:0008374">
    <property type="term" value="F:O-acyltransferase activity"/>
    <property type="evidence" value="ECO:0007669"/>
    <property type="project" value="InterPro"/>
</dbReference>
<evidence type="ECO:0000256" key="2">
    <source>
        <dbReference type="ARBA" id="ARBA00007282"/>
    </source>
</evidence>
<protein>
    <submittedName>
        <fullName evidence="12">Acyl-coa--sterol o-acyltransferase 1</fullName>
    </submittedName>
</protein>
<keyword evidence="13" id="KW-1185">Reference proteome</keyword>
<feature type="domain" description="Wax synthase" evidence="11">
    <location>
        <begin position="232"/>
        <end position="319"/>
    </location>
</feature>
<name>A0AAW0L1C2_QUESU</name>
<feature type="transmembrane region" description="Helical" evidence="10">
    <location>
        <begin position="284"/>
        <end position="305"/>
    </location>
</feature>
<comment type="subcellular location">
    <subcellularLocation>
        <location evidence="1">Membrane</location>
        <topology evidence="1">Multi-pass membrane protein</topology>
    </subcellularLocation>
</comment>
<feature type="transmembrane region" description="Helical" evidence="10">
    <location>
        <begin position="311"/>
        <end position="331"/>
    </location>
</feature>
<evidence type="ECO:0000256" key="5">
    <source>
        <dbReference type="ARBA" id="ARBA00022989"/>
    </source>
</evidence>
<dbReference type="Pfam" id="PF13813">
    <property type="entry name" value="MBOAT_2"/>
    <property type="match status" value="1"/>
</dbReference>
<evidence type="ECO:0000313" key="12">
    <source>
        <dbReference type="EMBL" id="KAK7844348.1"/>
    </source>
</evidence>
<feature type="transmembrane region" description="Helical" evidence="10">
    <location>
        <begin position="343"/>
        <end position="364"/>
    </location>
</feature>
<comment type="caution">
    <text evidence="12">The sequence shown here is derived from an EMBL/GenBank/DDBJ whole genome shotgun (WGS) entry which is preliminary data.</text>
</comment>
<feature type="transmembrane region" description="Helical" evidence="10">
    <location>
        <begin position="57"/>
        <end position="79"/>
    </location>
</feature>
<evidence type="ECO:0000256" key="10">
    <source>
        <dbReference type="SAM" id="Phobius"/>
    </source>
</evidence>